<dbReference type="PANTHER" id="PTHR10696">
    <property type="entry name" value="GAMMA-BUTYROBETAINE HYDROXYLASE-RELATED"/>
    <property type="match status" value="1"/>
</dbReference>
<dbReference type="eggNOG" id="ENOG502QW65">
    <property type="taxonomic scope" value="Eukaryota"/>
</dbReference>
<reference evidence="4" key="2">
    <citation type="submission" date="2015-03" db="UniProtKB">
        <authorList>
            <consortium name="EnsemblPlants"/>
        </authorList>
    </citation>
    <scope>IDENTIFICATION</scope>
</reference>
<organism evidence="4">
    <name type="scientific">Oryza barthii</name>
    <dbReference type="NCBI Taxonomy" id="65489"/>
    <lineage>
        <taxon>Eukaryota</taxon>
        <taxon>Viridiplantae</taxon>
        <taxon>Streptophyta</taxon>
        <taxon>Embryophyta</taxon>
        <taxon>Tracheophyta</taxon>
        <taxon>Spermatophyta</taxon>
        <taxon>Magnoliopsida</taxon>
        <taxon>Liliopsida</taxon>
        <taxon>Poales</taxon>
        <taxon>Poaceae</taxon>
        <taxon>BOP clade</taxon>
        <taxon>Oryzoideae</taxon>
        <taxon>Oryzeae</taxon>
        <taxon>Oryzinae</taxon>
        <taxon>Oryza</taxon>
    </lineage>
</organism>
<accession>A0A0D3GZS0</accession>
<dbReference type="PANTHER" id="PTHR10696:SF42">
    <property type="entry name" value="OS08G0383800 PROTEIN"/>
    <property type="match status" value="1"/>
</dbReference>
<keyword evidence="5" id="KW-1185">Reference proteome</keyword>
<dbReference type="GO" id="GO:0016491">
    <property type="term" value="F:oxidoreductase activity"/>
    <property type="evidence" value="ECO:0007669"/>
    <property type="project" value="UniProtKB-KW"/>
</dbReference>
<dbReference type="SUPFAM" id="SSF51197">
    <property type="entry name" value="Clavaminate synthase-like"/>
    <property type="match status" value="2"/>
</dbReference>
<evidence type="ECO:0000313" key="5">
    <source>
        <dbReference type="Proteomes" id="UP000026960"/>
    </source>
</evidence>
<feature type="domain" description="TauD/TfdA-like" evidence="3">
    <location>
        <begin position="236"/>
        <end position="440"/>
    </location>
</feature>
<keyword evidence="1" id="KW-0560">Oxidoreductase</keyword>
<dbReference type="HOGENOM" id="CLU_044153_3_0_1"/>
<evidence type="ECO:0000313" key="4">
    <source>
        <dbReference type="EnsemblPlants" id="OBART08G13200.1"/>
    </source>
</evidence>
<dbReference type="Proteomes" id="UP000026960">
    <property type="component" value="Chromosome 8"/>
</dbReference>
<dbReference type="STRING" id="65489.A0A0D3GZS0"/>
<dbReference type="Pfam" id="PF02668">
    <property type="entry name" value="TauD"/>
    <property type="match status" value="2"/>
</dbReference>
<dbReference type="Gene3D" id="3.60.130.10">
    <property type="entry name" value="Clavaminate synthase-like"/>
    <property type="match status" value="3"/>
</dbReference>
<evidence type="ECO:0000256" key="1">
    <source>
        <dbReference type="ARBA" id="ARBA00023002"/>
    </source>
</evidence>
<dbReference type="PaxDb" id="65489-OBART08G13200.1"/>
<dbReference type="InterPro" id="IPR050411">
    <property type="entry name" value="AlphaKG_dependent_hydroxylases"/>
</dbReference>
<feature type="domain" description="TauD/TfdA-like" evidence="3">
    <location>
        <begin position="40"/>
        <end position="181"/>
    </location>
</feature>
<dbReference type="InterPro" id="IPR042098">
    <property type="entry name" value="TauD-like_sf"/>
</dbReference>
<feature type="region of interest" description="Disordered" evidence="2">
    <location>
        <begin position="368"/>
        <end position="393"/>
    </location>
</feature>
<dbReference type="Gramene" id="OBART08G13200.1">
    <property type="protein sequence ID" value="OBART08G13200.1"/>
    <property type="gene ID" value="OBART08G13200"/>
</dbReference>
<dbReference type="AlphaFoldDB" id="A0A0D3GZS0"/>
<sequence>MGGDGEFFSVGECDGQKTIDGEQVPLVLTPAGERGGEALAAALRARREWVEAKVVASSAVLLRGFGVRDAAEFDAVVGALGWPDIRYVGPAPRTHVHGRVWTANEGPLDEFIYYHHEMVLIKEFPGKVILFCEVAPPEGGETPFVPSFRVTERVMAEFPEMVEELDEKGLRYTFTALSKNDTKSMRGRGWEDAFATTDKAEAEKRVRIRKRAMWYDARFDAVVGALGWPDIRYVGPAPRTHVHGRVWTANEGPLDEFIYYHHEMVLIKEFPGKVILFCEVAPPEGGETPFVPSFRVTERVMAEFPEMVEELDEKGLRYTFTALSKNDTKSMRGRGWEDAFATTDKAEAEKRVRIRKRAMWYDARGSGAGDGGGVAGGRRGEDDPGAEEVDASLPGAAGAARCGEIIEEESIQFRWEVGDVLILDNLATLHGRRPSLPPRRSCKVGLSQRD</sequence>
<feature type="compositionally biased region" description="Gly residues" evidence="2">
    <location>
        <begin position="368"/>
        <end position="377"/>
    </location>
</feature>
<protein>
    <recommendedName>
        <fullName evidence="3">TauD/TfdA-like domain-containing protein</fullName>
    </recommendedName>
</protein>
<evidence type="ECO:0000259" key="3">
    <source>
        <dbReference type="Pfam" id="PF02668"/>
    </source>
</evidence>
<dbReference type="InterPro" id="IPR003819">
    <property type="entry name" value="TauD/TfdA-like"/>
</dbReference>
<proteinExistence type="predicted"/>
<reference evidence="4" key="1">
    <citation type="journal article" date="2009" name="Rice">
        <title>De Novo Next Generation Sequencing of Plant Genomes.</title>
        <authorList>
            <person name="Rounsley S."/>
            <person name="Marri P.R."/>
            <person name="Yu Y."/>
            <person name="He R."/>
            <person name="Sisneros N."/>
            <person name="Goicoechea J.L."/>
            <person name="Lee S.J."/>
            <person name="Angelova A."/>
            <person name="Kudrna D."/>
            <person name="Luo M."/>
            <person name="Affourtit J."/>
            <person name="Desany B."/>
            <person name="Knight J."/>
            <person name="Niazi F."/>
            <person name="Egholm M."/>
            <person name="Wing R.A."/>
        </authorList>
    </citation>
    <scope>NUCLEOTIDE SEQUENCE [LARGE SCALE GENOMIC DNA]</scope>
    <source>
        <strain evidence="4">cv. IRGC 105608</strain>
    </source>
</reference>
<evidence type="ECO:0000256" key="2">
    <source>
        <dbReference type="SAM" id="MobiDB-lite"/>
    </source>
</evidence>
<dbReference type="EnsemblPlants" id="OBART08G13200.1">
    <property type="protein sequence ID" value="OBART08G13200.1"/>
    <property type="gene ID" value="OBART08G13200"/>
</dbReference>
<name>A0A0D3GZS0_9ORYZ</name>